<dbReference type="Gene3D" id="3.40.50.1820">
    <property type="entry name" value="alpha/beta hydrolase"/>
    <property type="match status" value="1"/>
</dbReference>
<dbReference type="Pfam" id="PF00561">
    <property type="entry name" value="Abhydrolase_1"/>
    <property type="match status" value="1"/>
</dbReference>
<evidence type="ECO:0000256" key="1">
    <source>
        <dbReference type="ARBA" id="ARBA00022801"/>
    </source>
</evidence>
<feature type="domain" description="AB hydrolase-1" evidence="2">
    <location>
        <begin position="22"/>
        <end position="244"/>
    </location>
</feature>
<dbReference type="RefSeq" id="WP_008840702.1">
    <property type="nucleotide sequence ID" value="NZ_AHAM01000337.1"/>
</dbReference>
<evidence type="ECO:0000313" key="4">
    <source>
        <dbReference type="Proteomes" id="UP000003250"/>
    </source>
</evidence>
<keyword evidence="4" id="KW-1185">Reference proteome</keyword>
<dbReference type="EMBL" id="AHAM01000337">
    <property type="protein sequence ID" value="EHK52360.1"/>
    <property type="molecule type" value="Genomic_DNA"/>
</dbReference>
<keyword evidence="1" id="KW-0378">Hydrolase</keyword>
<proteinExistence type="predicted"/>
<gene>
    <name evidence="3" type="ORF">MAXJ12_35811</name>
</gene>
<dbReference type="PATRIC" id="fig|1107882.3.peg.6898"/>
<organism evidence="3 4">
    <name type="scientific">Mesorhizobium alhagi CCNWXJ12-2</name>
    <dbReference type="NCBI Taxonomy" id="1107882"/>
    <lineage>
        <taxon>Bacteria</taxon>
        <taxon>Pseudomonadati</taxon>
        <taxon>Pseudomonadota</taxon>
        <taxon>Alphaproteobacteria</taxon>
        <taxon>Hyphomicrobiales</taxon>
        <taxon>Phyllobacteriaceae</taxon>
        <taxon>Allomesorhizobium</taxon>
    </lineage>
</organism>
<name>H0I3U5_9HYPH</name>
<dbReference type="PANTHER" id="PTHR43798">
    <property type="entry name" value="MONOACYLGLYCEROL LIPASE"/>
    <property type="match status" value="1"/>
</dbReference>
<dbReference type="InterPro" id="IPR050266">
    <property type="entry name" value="AB_hydrolase_sf"/>
</dbReference>
<dbReference type="AlphaFoldDB" id="H0I3U5"/>
<sequence>MTRIDTLEIGDTVVRVSGSGTPLVFVHGFTTTAEFWREQVEAFSSRYKVVRINLPGHGVAPRPQGRGYTVQAFANDVLDVYRALDIDEAVLVGLSMGGTVAQSFTLSNPERVRALVLVGATSHGLGEDVNAGNVLKAIDELGVVTASQNVIERSFGRAASAELIAFAKQEVAQTPDFVARNAIASLNASDSRHRLGEIRVPALVVVGNEDVITPPSESVVLAEGITGSRLEVVAEAGHFPMLEQPEVFNRVLDEFLVANVSQSDQKRGVALSQQAV</sequence>
<dbReference type="PANTHER" id="PTHR43798:SF31">
    <property type="entry name" value="AB HYDROLASE SUPERFAMILY PROTEIN YCLE"/>
    <property type="match status" value="1"/>
</dbReference>
<dbReference type="InterPro" id="IPR029058">
    <property type="entry name" value="AB_hydrolase_fold"/>
</dbReference>
<dbReference type="OrthoDB" id="9793083at2"/>
<dbReference type="Proteomes" id="UP000003250">
    <property type="component" value="Unassembled WGS sequence"/>
</dbReference>
<protein>
    <submittedName>
        <fullName evidence="3">Carboxylesterase</fullName>
    </submittedName>
</protein>
<accession>H0I3U5</accession>
<dbReference type="PRINTS" id="PR00111">
    <property type="entry name" value="ABHYDROLASE"/>
</dbReference>
<reference evidence="3 4" key="1">
    <citation type="journal article" date="2012" name="J. Bacteriol.">
        <title>Draft Genome Sequence of Mesorhizobium alhagi CCNWXJ12-2T, a Novel Salt-Resistant Species Isolated from the Desert of Northwestern China.</title>
        <authorList>
            <person name="Zhou M."/>
            <person name="Chen W."/>
            <person name="Chen H."/>
            <person name="Wei G."/>
        </authorList>
    </citation>
    <scope>NUCLEOTIDE SEQUENCE [LARGE SCALE GENOMIC DNA]</scope>
    <source>
        <strain evidence="3 4">CCNWXJ12-2</strain>
    </source>
</reference>
<dbReference type="GO" id="GO:0016787">
    <property type="term" value="F:hydrolase activity"/>
    <property type="evidence" value="ECO:0007669"/>
    <property type="project" value="UniProtKB-KW"/>
</dbReference>
<dbReference type="SUPFAM" id="SSF53474">
    <property type="entry name" value="alpha/beta-Hydrolases"/>
    <property type="match status" value="1"/>
</dbReference>
<dbReference type="GO" id="GO:0016020">
    <property type="term" value="C:membrane"/>
    <property type="evidence" value="ECO:0007669"/>
    <property type="project" value="TreeGrafter"/>
</dbReference>
<evidence type="ECO:0000259" key="2">
    <source>
        <dbReference type="Pfam" id="PF00561"/>
    </source>
</evidence>
<dbReference type="InterPro" id="IPR000073">
    <property type="entry name" value="AB_hydrolase_1"/>
</dbReference>
<evidence type="ECO:0000313" key="3">
    <source>
        <dbReference type="EMBL" id="EHK52360.1"/>
    </source>
</evidence>